<dbReference type="EMBL" id="KV937816">
    <property type="protein sequence ID" value="PIO30563.1"/>
    <property type="molecule type" value="Genomic_DNA"/>
</dbReference>
<dbReference type="InterPro" id="IPR051028">
    <property type="entry name" value="Mito_Solute_Carrier"/>
</dbReference>
<keyword evidence="9" id="KW-0813">Transport</keyword>
<keyword evidence="7 8" id="KW-0472">Membrane</keyword>
<reference evidence="11" key="1">
    <citation type="journal article" date="2017" name="Nat. Commun.">
        <title>The North American bullfrog draft genome provides insight into hormonal regulation of long noncoding RNA.</title>
        <authorList>
            <person name="Hammond S.A."/>
            <person name="Warren R.L."/>
            <person name="Vandervalk B.P."/>
            <person name="Kucuk E."/>
            <person name="Khan H."/>
            <person name="Gibb E.A."/>
            <person name="Pandoh P."/>
            <person name="Kirk H."/>
            <person name="Zhao Y."/>
            <person name="Jones M."/>
            <person name="Mungall A.J."/>
            <person name="Coope R."/>
            <person name="Pleasance S."/>
            <person name="Moore R.A."/>
            <person name="Holt R.A."/>
            <person name="Round J.M."/>
            <person name="Ohora S."/>
            <person name="Walle B.V."/>
            <person name="Veldhoen N."/>
            <person name="Helbing C.C."/>
            <person name="Birol I."/>
        </authorList>
    </citation>
    <scope>NUCLEOTIDE SEQUENCE [LARGE SCALE GENOMIC DNA]</scope>
</reference>
<evidence type="ECO:0000313" key="11">
    <source>
        <dbReference type="Proteomes" id="UP000228934"/>
    </source>
</evidence>
<evidence type="ECO:0000256" key="3">
    <source>
        <dbReference type="ARBA" id="ARBA00022692"/>
    </source>
</evidence>
<keyword evidence="6" id="KW-0496">Mitochondrion</keyword>
<proteinExistence type="inferred from homology"/>
<gene>
    <name evidence="10" type="ORF">AB205_0070750</name>
</gene>
<sequence length="156" mass="16976">MGSLSLLCWKYDGVNKKCKLIFILMYGFPPLNDRDVPFSMIYFSLFSNLNNLGQTSLDGKVPFHHSFFAGCIAGCTAAVSVNPCDVIKTRLQSLHKGANEEMYSGIIDCARKIWVKEGPSAFLKGSACRALVIAPLFGIAQVVYALGVGEAVLEFA</sequence>
<dbReference type="OrthoDB" id="2382881at2759"/>
<organism evidence="10 11">
    <name type="scientific">Aquarana catesbeiana</name>
    <name type="common">American bullfrog</name>
    <name type="synonym">Rana catesbeiana</name>
    <dbReference type="NCBI Taxonomy" id="8400"/>
    <lineage>
        <taxon>Eukaryota</taxon>
        <taxon>Metazoa</taxon>
        <taxon>Chordata</taxon>
        <taxon>Craniata</taxon>
        <taxon>Vertebrata</taxon>
        <taxon>Euteleostomi</taxon>
        <taxon>Amphibia</taxon>
        <taxon>Batrachia</taxon>
        <taxon>Anura</taxon>
        <taxon>Neobatrachia</taxon>
        <taxon>Ranoidea</taxon>
        <taxon>Ranidae</taxon>
        <taxon>Aquarana</taxon>
    </lineage>
</organism>
<keyword evidence="4" id="KW-0999">Mitochondrion inner membrane</keyword>
<evidence type="ECO:0000256" key="6">
    <source>
        <dbReference type="ARBA" id="ARBA00023128"/>
    </source>
</evidence>
<dbReference type="InterPro" id="IPR023395">
    <property type="entry name" value="MCP_dom_sf"/>
</dbReference>
<dbReference type="Pfam" id="PF00153">
    <property type="entry name" value="Mito_carr"/>
    <property type="match status" value="1"/>
</dbReference>
<dbReference type="PROSITE" id="PS50920">
    <property type="entry name" value="SOLCAR"/>
    <property type="match status" value="1"/>
</dbReference>
<evidence type="ECO:0000256" key="9">
    <source>
        <dbReference type="RuleBase" id="RU000488"/>
    </source>
</evidence>
<dbReference type="PANTHER" id="PTHR45678">
    <property type="entry name" value="MITOCHONDRIAL 2-OXODICARBOXYLATE CARRIER 1-RELATED"/>
    <property type="match status" value="1"/>
</dbReference>
<keyword evidence="3 8" id="KW-0812">Transmembrane</keyword>
<dbReference type="Proteomes" id="UP000228934">
    <property type="component" value="Unassembled WGS sequence"/>
</dbReference>
<evidence type="ECO:0000256" key="4">
    <source>
        <dbReference type="ARBA" id="ARBA00022792"/>
    </source>
</evidence>
<evidence type="ECO:0000256" key="8">
    <source>
        <dbReference type="PROSITE-ProRule" id="PRU00282"/>
    </source>
</evidence>
<dbReference type="GO" id="GO:0005313">
    <property type="term" value="F:L-glutamate transmembrane transporter activity"/>
    <property type="evidence" value="ECO:0007669"/>
    <property type="project" value="TreeGrafter"/>
</dbReference>
<accession>A0A2G9RTQ8</accession>
<dbReference type="InterPro" id="IPR018108">
    <property type="entry name" value="MCP_transmembrane"/>
</dbReference>
<protein>
    <recommendedName>
        <fullName evidence="12">Mitochondrial glutamate carrier 1</fullName>
    </recommendedName>
</protein>
<dbReference type="AlphaFoldDB" id="A0A2G9RTQ8"/>
<feature type="repeat" description="Solcar" evidence="8">
    <location>
        <begin position="61"/>
        <end position="150"/>
    </location>
</feature>
<keyword evidence="5" id="KW-1133">Transmembrane helix</keyword>
<dbReference type="Gene3D" id="1.50.40.10">
    <property type="entry name" value="Mitochondrial carrier domain"/>
    <property type="match status" value="1"/>
</dbReference>
<evidence type="ECO:0000313" key="10">
    <source>
        <dbReference type="EMBL" id="PIO30563.1"/>
    </source>
</evidence>
<comment type="subcellular location">
    <subcellularLocation>
        <location evidence="1">Mitochondrion inner membrane</location>
        <topology evidence="1">Multi-pass membrane protein</topology>
    </subcellularLocation>
</comment>
<evidence type="ECO:0000256" key="7">
    <source>
        <dbReference type="ARBA" id="ARBA00023136"/>
    </source>
</evidence>
<name>A0A2G9RTQ8_AQUCT</name>
<dbReference type="PANTHER" id="PTHR45678:SF5">
    <property type="entry name" value="AT03939P-RELATED"/>
    <property type="match status" value="1"/>
</dbReference>
<dbReference type="GO" id="GO:0015183">
    <property type="term" value="F:L-aspartate transmembrane transporter activity"/>
    <property type="evidence" value="ECO:0007669"/>
    <property type="project" value="TreeGrafter"/>
</dbReference>
<dbReference type="GO" id="GO:0005743">
    <property type="term" value="C:mitochondrial inner membrane"/>
    <property type="evidence" value="ECO:0007669"/>
    <property type="project" value="UniProtKB-SubCell"/>
</dbReference>
<evidence type="ECO:0000256" key="1">
    <source>
        <dbReference type="ARBA" id="ARBA00004448"/>
    </source>
</evidence>
<dbReference type="GO" id="GO:0043490">
    <property type="term" value="P:malate-aspartate shuttle"/>
    <property type="evidence" value="ECO:0007669"/>
    <property type="project" value="TreeGrafter"/>
</dbReference>
<evidence type="ECO:0000256" key="5">
    <source>
        <dbReference type="ARBA" id="ARBA00022989"/>
    </source>
</evidence>
<keyword evidence="11" id="KW-1185">Reference proteome</keyword>
<dbReference type="SUPFAM" id="SSF103506">
    <property type="entry name" value="Mitochondrial carrier"/>
    <property type="match status" value="1"/>
</dbReference>
<evidence type="ECO:0008006" key="12">
    <source>
        <dbReference type="Google" id="ProtNLM"/>
    </source>
</evidence>
<evidence type="ECO:0000256" key="2">
    <source>
        <dbReference type="ARBA" id="ARBA00006375"/>
    </source>
</evidence>
<comment type="similarity">
    <text evidence="2 9">Belongs to the mitochondrial carrier (TC 2.A.29) family.</text>
</comment>